<dbReference type="FunFam" id="3.30.160.60:FF:000100">
    <property type="entry name" value="Zinc finger 45-like"/>
    <property type="match status" value="1"/>
</dbReference>
<dbReference type="InterPro" id="IPR013087">
    <property type="entry name" value="Znf_C2H2_type"/>
</dbReference>
<dbReference type="PROSITE" id="PS00028">
    <property type="entry name" value="ZINC_FINGER_C2H2_1"/>
    <property type="match status" value="2"/>
</dbReference>
<dbReference type="Pfam" id="PF00172">
    <property type="entry name" value="Zn_clus"/>
    <property type="match status" value="1"/>
</dbReference>
<evidence type="ECO:0000256" key="7">
    <source>
        <dbReference type="ARBA" id="ARBA00023242"/>
    </source>
</evidence>
<dbReference type="FunFam" id="3.30.160.60:FF:000446">
    <property type="entry name" value="Zinc finger protein"/>
    <property type="match status" value="1"/>
</dbReference>
<dbReference type="Gene3D" id="3.30.160.60">
    <property type="entry name" value="Classic Zinc Finger"/>
    <property type="match status" value="2"/>
</dbReference>
<reference evidence="12 13" key="1">
    <citation type="journal article" date="2018" name="BMC Genomics">
        <title>Genomic evidence for intraspecific hybridization in a clonal and extremely halotolerant yeast.</title>
        <authorList>
            <person name="Gostincar C."/>
            <person name="Stajich J.E."/>
            <person name="Zupancic J."/>
            <person name="Zalar P."/>
            <person name="Gunde-Cimerman N."/>
        </authorList>
    </citation>
    <scope>NUCLEOTIDE SEQUENCE [LARGE SCALE GENOMIC DNA]</scope>
    <source>
        <strain evidence="12 13">EXF-2788</strain>
    </source>
</reference>
<dbReference type="OrthoDB" id="40579at2759"/>
<evidence type="ECO:0000256" key="1">
    <source>
        <dbReference type="ARBA" id="ARBA00022723"/>
    </source>
</evidence>
<sequence>MRDPFRQRTPPPRDTHTPLDLRAGPLQASVPSAGSPVSFFLLDHIGSSTLSLLQLCLAFPPRLSGPQARTHAAAVMAYQSPSLPAETPIKTQPTADGGDDAGEPERKRSRSVTDEAKDATANDDATAGAKTEGPNGQRLYSCGKCNKSYARLDHLSRHVRMHTQEKPYQCQVCTKAFARADLLKRHTLGHSKDDPQSKPAVIQHSRVSQACEACAGLHLKCEEEKPCKRCTKKGIHCNFTANFGPPNEMTQSPQNPYMTQQNLHQQPQPQQQQQHQPQQSPSQFVNMHQQQQSLQSLPPMQQVMQPMHQAPQMHRQSISGAHPNQLPAMQMNIAQTQPSPQQHMQMDGGMMAPQPSVGNNMFDYLRDKMMPPNQPNQANFMDYQGGPWTPRELFDFGVDTNMELNDLDLSFLDTYNNTNPFDLRTPSIGFPTTGSDIMPSFTSAPVPPLDTTALPKASVWRFRPLSKDSGSAEQANLSLPTPTSLDIDRRVTCEPLSQTSRDKILAMILSTCKPNSIPRAVACFPSISLLDSLFQFSLTSPGSHAKHWIHAPTLRAGQTRPEVLAAIIAAGAVLTPDASIRKVGYAIQEAIRTAVQVQVEEDNTLMRDLQIMQASLLQLKIGLWSGDSRKMELAEGFQQVLVTMARRGGFFRRGTYERIVPYAEDQGEVLENKWRQWIKQESRKRFALHLFRHDLEASVSLFSSPLISYAELYLPLPESEALWHSPTAGLWKATYMRSSGPRYERQPSLVDCIHDLDILASKDIWVDGRQASMAVLGAAWRMIWEYRQLDSSMKDYNTQWCNSNLLMASRHSELTKLLQCFRVSSVEDAKVTLILELLLMHLHMSLDDVHLFAGVEGEEEARRVYPSLVQWTKTTTSRQALWHAGQVVRAARNLRQGLICDFAAIAVYQASLAFWSYGIITRSTEPNHQMNNSVTAWLDAAEDPGVQRWIVNGKGNAAVHAWMGSPPTDGLAIVESPDDVVAACVQIMRRNHNDARAPPLVDNLINIMEGLRKAART</sequence>
<dbReference type="EMBL" id="QWIR01000013">
    <property type="protein sequence ID" value="RMY94444.1"/>
    <property type="molecule type" value="Genomic_DNA"/>
</dbReference>
<comment type="caution">
    <text evidence="12">The sequence shown here is derived from an EMBL/GenBank/DDBJ whole genome shotgun (WGS) entry which is preliminary data.</text>
</comment>
<keyword evidence="2" id="KW-0677">Repeat</keyword>
<dbReference type="PROSITE" id="PS00463">
    <property type="entry name" value="ZN2_CY6_FUNGAL_1"/>
    <property type="match status" value="1"/>
</dbReference>
<feature type="compositionally biased region" description="Basic and acidic residues" evidence="9">
    <location>
        <begin position="1"/>
        <end position="19"/>
    </location>
</feature>
<proteinExistence type="predicted"/>
<name>A0A3M7G197_HORWE</name>
<feature type="compositionally biased region" description="Low complexity" evidence="9">
    <location>
        <begin position="122"/>
        <end position="131"/>
    </location>
</feature>
<dbReference type="Gene3D" id="4.10.240.10">
    <property type="entry name" value="Zn(2)-C6 fungal-type DNA-binding domain"/>
    <property type="match status" value="1"/>
</dbReference>
<keyword evidence="4" id="KW-0862">Zinc</keyword>
<evidence type="ECO:0000259" key="11">
    <source>
        <dbReference type="PROSITE" id="PS50157"/>
    </source>
</evidence>
<dbReference type="Pfam" id="PF04082">
    <property type="entry name" value="Fungal_trans"/>
    <property type="match status" value="1"/>
</dbReference>
<feature type="compositionally biased region" description="Basic and acidic residues" evidence="9">
    <location>
        <begin position="103"/>
        <end position="120"/>
    </location>
</feature>
<dbReference type="GO" id="GO:0003677">
    <property type="term" value="F:DNA binding"/>
    <property type="evidence" value="ECO:0007669"/>
    <property type="project" value="InterPro"/>
</dbReference>
<gene>
    <name evidence="12" type="ORF">D0861_01320</name>
</gene>
<evidence type="ECO:0000256" key="5">
    <source>
        <dbReference type="ARBA" id="ARBA00023015"/>
    </source>
</evidence>
<dbReference type="PROSITE" id="PS50157">
    <property type="entry name" value="ZINC_FINGER_C2H2_2"/>
    <property type="match status" value="2"/>
</dbReference>
<dbReference type="CDD" id="cd12148">
    <property type="entry name" value="fungal_TF_MHR"/>
    <property type="match status" value="1"/>
</dbReference>
<dbReference type="InterPro" id="IPR036236">
    <property type="entry name" value="Znf_C2H2_sf"/>
</dbReference>
<evidence type="ECO:0000313" key="13">
    <source>
        <dbReference type="Proteomes" id="UP000268823"/>
    </source>
</evidence>
<dbReference type="GO" id="GO:0000981">
    <property type="term" value="F:DNA-binding transcription factor activity, RNA polymerase II-specific"/>
    <property type="evidence" value="ECO:0007669"/>
    <property type="project" value="InterPro"/>
</dbReference>
<feature type="compositionally biased region" description="Polar residues" evidence="9">
    <location>
        <begin position="248"/>
        <end position="263"/>
    </location>
</feature>
<keyword evidence="5" id="KW-0805">Transcription regulation</keyword>
<evidence type="ECO:0000256" key="6">
    <source>
        <dbReference type="ARBA" id="ARBA00023163"/>
    </source>
</evidence>
<dbReference type="PROSITE" id="PS50048">
    <property type="entry name" value="ZN2_CY6_FUNGAL_2"/>
    <property type="match status" value="1"/>
</dbReference>
<keyword evidence="7" id="KW-0539">Nucleus</keyword>
<evidence type="ECO:0000256" key="3">
    <source>
        <dbReference type="ARBA" id="ARBA00022771"/>
    </source>
</evidence>
<dbReference type="Pfam" id="PF00096">
    <property type="entry name" value="zf-C2H2"/>
    <property type="match status" value="2"/>
</dbReference>
<feature type="compositionally biased region" description="Low complexity" evidence="9">
    <location>
        <begin position="264"/>
        <end position="295"/>
    </location>
</feature>
<dbReference type="InterPro" id="IPR007219">
    <property type="entry name" value="XnlR_reg_dom"/>
</dbReference>
<dbReference type="Proteomes" id="UP000268823">
    <property type="component" value="Unassembled WGS sequence"/>
</dbReference>
<feature type="domain" description="C2H2-type" evidence="11">
    <location>
        <begin position="140"/>
        <end position="167"/>
    </location>
</feature>
<feature type="domain" description="Zn(2)-C6 fungal-type" evidence="10">
    <location>
        <begin position="210"/>
        <end position="239"/>
    </location>
</feature>
<dbReference type="PANTHER" id="PTHR47660:SF2">
    <property type="entry name" value="TRANSCRIPTION FACTOR WITH C2H2 AND ZN(2)-CYS(6) DNA BINDING DOMAIN (EUROFUNG)"/>
    <property type="match status" value="1"/>
</dbReference>
<protein>
    <recommendedName>
        <fullName evidence="14">C6 transcription factor RegA</fullName>
    </recommendedName>
</protein>
<dbReference type="AlphaFoldDB" id="A0A3M7G197"/>
<feature type="region of interest" description="Disordered" evidence="9">
    <location>
        <begin position="244"/>
        <end position="295"/>
    </location>
</feature>
<evidence type="ECO:0000256" key="2">
    <source>
        <dbReference type="ARBA" id="ARBA00022737"/>
    </source>
</evidence>
<feature type="region of interest" description="Disordered" evidence="9">
    <location>
        <begin position="83"/>
        <end position="133"/>
    </location>
</feature>
<evidence type="ECO:0000259" key="10">
    <source>
        <dbReference type="PROSITE" id="PS50048"/>
    </source>
</evidence>
<evidence type="ECO:0000256" key="8">
    <source>
        <dbReference type="PROSITE-ProRule" id="PRU00042"/>
    </source>
</evidence>
<dbReference type="CDD" id="cd00067">
    <property type="entry name" value="GAL4"/>
    <property type="match status" value="1"/>
</dbReference>
<dbReference type="InterPro" id="IPR001138">
    <property type="entry name" value="Zn2Cys6_DnaBD"/>
</dbReference>
<accession>A0A3M7G197</accession>
<evidence type="ECO:0000313" key="12">
    <source>
        <dbReference type="EMBL" id="RMY94444.1"/>
    </source>
</evidence>
<organism evidence="12 13">
    <name type="scientific">Hortaea werneckii</name>
    <name type="common">Black yeast</name>
    <name type="synonym">Cladosporium werneckii</name>
    <dbReference type="NCBI Taxonomy" id="91943"/>
    <lineage>
        <taxon>Eukaryota</taxon>
        <taxon>Fungi</taxon>
        <taxon>Dikarya</taxon>
        <taxon>Ascomycota</taxon>
        <taxon>Pezizomycotina</taxon>
        <taxon>Dothideomycetes</taxon>
        <taxon>Dothideomycetidae</taxon>
        <taxon>Mycosphaerellales</taxon>
        <taxon>Teratosphaeriaceae</taxon>
        <taxon>Hortaea</taxon>
    </lineage>
</organism>
<feature type="region of interest" description="Disordered" evidence="9">
    <location>
        <begin position="1"/>
        <end position="28"/>
    </location>
</feature>
<dbReference type="SMART" id="SM00355">
    <property type="entry name" value="ZnF_C2H2"/>
    <property type="match status" value="2"/>
</dbReference>
<dbReference type="SMART" id="SM00066">
    <property type="entry name" value="GAL4"/>
    <property type="match status" value="1"/>
</dbReference>
<dbReference type="InterPro" id="IPR036864">
    <property type="entry name" value="Zn2-C6_fun-type_DNA-bd_sf"/>
</dbReference>
<dbReference type="GO" id="GO:0008270">
    <property type="term" value="F:zinc ion binding"/>
    <property type="evidence" value="ECO:0007669"/>
    <property type="project" value="UniProtKB-KW"/>
</dbReference>
<evidence type="ECO:0000256" key="9">
    <source>
        <dbReference type="SAM" id="MobiDB-lite"/>
    </source>
</evidence>
<evidence type="ECO:0000256" key="4">
    <source>
        <dbReference type="ARBA" id="ARBA00022833"/>
    </source>
</evidence>
<keyword evidence="3 8" id="KW-0863">Zinc-finger</keyword>
<keyword evidence="1" id="KW-0479">Metal-binding</keyword>
<feature type="domain" description="C2H2-type" evidence="11">
    <location>
        <begin position="168"/>
        <end position="195"/>
    </location>
</feature>
<evidence type="ECO:0008006" key="14">
    <source>
        <dbReference type="Google" id="ProtNLM"/>
    </source>
</evidence>
<dbReference type="VEuPathDB" id="FungiDB:BTJ68_08775"/>
<dbReference type="PANTHER" id="PTHR47660">
    <property type="entry name" value="TRANSCRIPTION FACTOR WITH C2H2 AND ZN(2)-CYS(6) DNA BINDING DOMAIN (EUROFUNG)-RELATED-RELATED"/>
    <property type="match status" value="1"/>
</dbReference>
<dbReference type="SUPFAM" id="SSF57667">
    <property type="entry name" value="beta-beta-alpha zinc fingers"/>
    <property type="match status" value="1"/>
</dbReference>
<dbReference type="GO" id="GO:0006351">
    <property type="term" value="P:DNA-templated transcription"/>
    <property type="evidence" value="ECO:0007669"/>
    <property type="project" value="InterPro"/>
</dbReference>
<dbReference type="SUPFAM" id="SSF57701">
    <property type="entry name" value="Zn2/Cys6 DNA-binding domain"/>
    <property type="match status" value="1"/>
</dbReference>
<keyword evidence="6" id="KW-0804">Transcription</keyword>